<dbReference type="GO" id="GO:0061630">
    <property type="term" value="F:ubiquitin protein ligase activity"/>
    <property type="evidence" value="ECO:0007669"/>
    <property type="project" value="UniProtKB-EC"/>
</dbReference>
<dbReference type="PANTHER" id="PTHR14140">
    <property type="entry name" value="E3 UBIQUITIN-PROTEIN LIGASE UHRF-RELATED"/>
    <property type="match status" value="1"/>
</dbReference>
<evidence type="ECO:0000256" key="11">
    <source>
        <dbReference type="ARBA" id="ARBA00023306"/>
    </source>
</evidence>
<comment type="subcellular location">
    <subcellularLocation>
        <location evidence="13">Nucleus</location>
    </subcellularLocation>
</comment>
<dbReference type="Proteomes" id="UP000274822">
    <property type="component" value="Unassembled WGS sequence"/>
</dbReference>
<feature type="domain" description="YDG" evidence="18">
    <location>
        <begin position="273"/>
        <end position="444"/>
    </location>
</feature>
<dbReference type="Pfam" id="PF00240">
    <property type="entry name" value="ubiquitin"/>
    <property type="match status" value="1"/>
</dbReference>
<dbReference type="InterPro" id="IPR015947">
    <property type="entry name" value="PUA-like_sf"/>
</dbReference>
<evidence type="ECO:0000256" key="1">
    <source>
        <dbReference type="ARBA" id="ARBA00000900"/>
    </source>
</evidence>
<dbReference type="GO" id="GO:0016567">
    <property type="term" value="P:protein ubiquitination"/>
    <property type="evidence" value="ECO:0007669"/>
    <property type="project" value="UniProtKB-UniPathway"/>
</dbReference>
<dbReference type="Gene3D" id="2.30.280.10">
    <property type="entry name" value="SRA-YDG"/>
    <property type="match status" value="1"/>
</dbReference>
<dbReference type="InterPro" id="IPR011011">
    <property type="entry name" value="Znf_FYVE_PHD"/>
</dbReference>
<protein>
    <recommendedName>
        <fullName evidence="3">RING-type E3 ubiquitin transferase</fullName>
        <ecNumber evidence="3">2.3.2.27</ecNumber>
    </recommendedName>
</protein>
<evidence type="ECO:0000256" key="4">
    <source>
        <dbReference type="ARBA" id="ARBA00022679"/>
    </source>
</evidence>
<dbReference type="InterPro" id="IPR013083">
    <property type="entry name" value="Znf_RING/FYVE/PHD"/>
</dbReference>
<evidence type="ECO:0000256" key="13">
    <source>
        <dbReference type="PROSITE-ProRule" id="PRU00358"/>
    </source>
</evidence>
<keyword evidence="5" id="KW-0479">Metal-binding</keyword>
<dbReference type="EMBL" id="RBNJ01005160">
    <property type="protein sequence ID" value="RUS29439.1"/>
    <property type="molecule type" value="Genomic_DNA"/>
</dbReference>
<dbReference type="UniPathway" id="UPA00143"/>
<dbReference type="InterPro" id="IPR001841">
    <property type="entry name" value="Znf_RING"/>
</dbReference>
<evidence type="ECO:0000256" key="14">
    <source>
        <dbReference type="SAM" id="MobiDB-lite"/>
    </source>
</evidence>
<dbReference type="PROSITE" id="PS50053">
    <property type="entry name" value="UBIQUITIN_2"/>
    <property type="match status" value="1"/>
</dbReference>
<dbReference type="Pfam" id="PF02182">
    <property type="entry name" value="SAD_SRA"/>
    <property type="match status" value="1"/>
</dbReference>
<dbReference type="SUPFAM" id="SSF57903">
    <property type="entry name" value="FYVE/PHD zinc finger"/>
    <property type="match status" value="1"/>
</dbReference>
<dbReference type="SMART" id="SM00249">
    <property type="entry name" value="PHD"/>
    <property type="match status" value="1"/>
</dbReference>
<keyword evidence="10 13" id="KW-0539">Nucleus</keyword>
<dbReference type="EC" id="2.3.2.27" evidence="3"/>
<dbReference type="SUPFAM" id="SSF54236">
    <property type="entry name" value="Ubiquitin-like"/>
    <property type="match status" value="1"/>
</dbReference>
<sequence length="836" mass="92734">MYLKIIPFNFENGKQELVQVQKNDKVLLLRQLISNRYGQPVERLRLISMGKVLEDLTADGTDALLYNAYGVKENQVINVSLKPLLCDPTSEPVPAAAITTTAATTTAVTTVAVPETTAVPPLEVGAPASSSVVPEPAFAIPPELKEEEWICPRCKNNPLVKKCKECGCQGCELKDGNPMICDQCEMYWHFECAGLDKEPEEEHWFCPDCVNKDVSKVIAEGQGIKSSSKKAKMPSATQTKNWGGGMACAGKQKSCVIGEFMEGRSALDKDHIGPIPGVHVGQSWLYRLQCSEWGVHRYLLCPPVGGIGGGEKTGCQSIVLAAGYPEDKDGGEEFTYTGSGGRDLKTGNKRTGSQTSDQAMDRFNLALAMTCAAKLDKINGADAGDDWQKSRPIRVVRGEKLGMHHPEFAPAKGQRYDGLYKVVKDETDIDQFDFELTFHLVLERERYASESLRSKSDFLVWRFAMRRDDPDPAPWTEEGKQRIKDLGLRMVYPEKTTDGEDTENRNKENIKGKGKGKAPETLLETAKIKKYMVPADVVQMIQADARDARIWDDVLAQEFWSEYEFLHYVFATAFACCVCAERITNPVTTTCSHVACQKCLQKATKEEARCPWCRHDLKDPTTGKVSYATNKELIAILKHINWAYAGGSLPERYKVSAKGTKAEKVEVQVKETKAEKMEVQVKGTKAEKVEVQVKGTKAEKMVQIKGTKAEKKVQIKGTKAEKMVQIKGTKAEKMVQIKGTKAEKMVQIKGTKTEKMVQIKGTKVEKMVQIKGKAVIKMTPAVKRKAVEKEMVQRTLDELDFVQVPKKVKVASAESAVANGTARLTKRAKFEVVVEI</sequence>
<evidence type="ECO:0000256" key="8">
    <source>
        <dbReference type="ARBA" id="ARBA00022833"/>
    </source>
</evidence>
<dbReference type="Pfam" id="PF13923">
    <property type="entry name" value="zf-C3HC4_2"/>
    <property type="match status" value="1"/>
</dbReference>
<dbReference type="Gene3D" id="3.30.40.10">
    <property type="entry name" value="Zinc/RING finger domain, C3HC4 (zinc finger)"/>
    <property type="match status" value="2"/>
</dbReference>
<dbReference type="GO" id="GO:0008270">
    <property type="term" value="F:zinc ion binding"/>
    <property type="evidence" value="ECO:0007669"/>
    <property type="project" value="UniProtKB-KW"/>
</dbReference>
<evidence type="ECO:0000259" key="17">
    <source>
        <dbReference type="PROSITE" id="PS50089"/>
    </source>
</evidence>
<dbReference type="PANTHER" id="PTHR14140:SF45">
    <property type="entry name" value="RING-TYPE E3 UBIQUITIN TRANSFERASE"/>
    <property type="match status" value="1"/>
</dbReference>
<keyword evidence="7" id="KW-0833">Ubl conjugation pathway</keyword>
<dbReference type="SUPFAM" id="SSF57850">
    <property type="entry name" value="RING/U-box"/>
    <property type="match status" value="1"/>
</dbReference>
<dbReference type="CDD" id="cd17039">
    <property type="entry name" value="Ubl_ubiquitin_like"/>
    <property type="match status" value="1"/>
</dbReference>
<comment type="pathway">
    <text evidence="2">Protein modification; protein ubiquitination.</text>
</comment>
<evidence type="ECO:0000256" key="7">
    <source>
        <dbReference type="ARBA" id="ARBA00022786"/>
    </source>
</evidence>
<dbReference type="GO" id="GO:0044027">
    <property type="term" value="P:negative regulation of gene expression via chromosomal CpG island methylation"/>
    <property type="evidence" value="ECO:0007669"/>
    <property type="project" value="TreeGrafter"/>
</dbReference>
<dbReference type="PROSITE" id="PS50089">
    <property type="entry name" value="ZF_RING_2"/>
    <property type="match status" value="1"/>
</dbReference>
<dbReference type="PROSITE" id="PS50016">
    <property type="entry name" value="ZF_PHD_2"/>
    <property type="match status" value="1"/>
</dbReference>
<dbReference type="PROSITE" id="PS01359">
    <property type="entry name" value="ZF_PHD_1"/>
    <property type="match status" value="1"/>
</dbReference>
<dbReference type="InterPro" id="IPR029071">
    <property type="entry name" value="Ubiquitin-like_domsf"/>
</dbReference>
<evidence type="ECO:0000256" key="2">
    <source>
        <dbReference type="ARBA" id="ARBA00004906"/>
    </source>
</evidence>
<dbReference type="PROSITE" id="PS51015">
    <property type="entry name" value="YDG"/>
    <property type="match status" value="1"/>
</dbReference>
<name>A0A433QI48_9FUNG</name>
<dbReference type="CDD" id="cd15522">
    <property type="entry name" value="PHD_TAF3"/>
    <property type="match status" value="1"/>
</dbReference>
<dbReference type="InterPro" id="IPR045134">
    <property type="entry name" value="UHRF1/2-like"/>
</dbReference>
<proteinExistence type="predicted"/>
<evidence type="ECO:0000259" key="15">
    <source>
        <dbReference type="PROSITE" id="PS50016"/>
    </source>
</evidence>
<dbReference type="AlphaFoldDB" id="A0A433QI48"/>
<evidence type="ECO:0000313" key="19">
    <source>
        <dbReference type="EMBL" id="RUS29439.1"/>
    </source>
</evidence>
<dbReference type="SMART" id="SM00184">
    <property type="entry name" value="RING"/>
    <property type="match status" value="1"/>
</dbReference>
<dbReference type="InterPro" id="IPR001965">
    <property type="entry name" value="Znf_PHD"/>
</dbReference>
<accession>A0A433QI48</accession>
<evidence type="ECO:0000259" key="16">
    <source>
        <dbReference type="PROSITE" id="PS50053"/>
    </source>
</evidence>
<evidence type="ECO:0000256" key="6">
    <source>
        <dbReference type="ARBA" id="ARBA00022771"/>
    </source>
</evidence>
<comment type="caution">
    <text evidence="19">The sequence shown here is derived from an EMBL/GenBank/DDBJ whole genome shotgun (WGS) entry which is preliminary data.</text>
</comment>
<dbReference type="SMART" id="SM00466">
    <property type="entry name" value="SRA"/>
    <property type="match status" value="1"/>
</dbReference>
<evidence type="ECO:0000256" key="3">
    <source>
        <dbReference type="ARBA" id="ARBA00012483"/>
    </source>
</evidence>
<keyword evidence="4" id="KW-0808">Transferase</keyword>
<feature type="domain" description="RING-type" evidence="17">
    <location>
        <begin position="576"/>
        <end position="614"/>
    </location>
</feature>
<dbReference type="InterPro" id="IPR019787">
    <property type="entry name" value="Znf_PHD-finger"/>
</dbReference>
<gene>
    <name evidence="19" type="ORF">BC938DRAFT_480666</name>
</gene>
<keyword evidence="6 12" id="KW-0863">Zinc-finger</keyword>
<reference evidence="19 20" key="1">
    <citation type="journal article" date="2018" name="New Phytol.">
        <title>Phylogenomics of Endogonaceae and evolution of mycorrhizas within Mucoromycota.</title>
        <authorList>
            <person name="Chang Y."/>
            <person name="Desiro A."/>
            <person name="Na H."/>
            <person name="Sandor L."/>
            <person name="Lipzen A."/>
            <person name="Clum A."/>
            <person name="Barry K."/>
            <person name="Grigoriev I.V."/>
            <person name="Martin F.M."/>
            <person name="Stajich J.E."/>
            <person name="Smith M.E."/>
            <person name="Bonito G."/>
            <person name="Spatafora J.W."/>
        </authorList>
    </citation>
    <scope>NUCLEOTIDE SEQUENCE [LARGE SCALE GENOMIC DNA]</scope>
    <source>
        <strain evidence="19 20">AD002</strain>
    </source>
</reference>
<organism evidence="19 20">
    <name type="scientific">Jimgerdemannia flammicorona</name>
    <dbReference type="NCBI Taxonomy" id="994334"/>
    <lineage>
        <taxon>Eukaryota</taxon>
        <taxon>Fungi</taxon>
        <taxon>Fungi incertae sedis</taxon>
        <taxon>Mucoromycota</taxon>
        <taxon>Mucoromycotina</taxon>
        <taxon>Endogonomycetes</taxon>
        <taxon>Endogonales</taxon>
        <taxon>Endogonaceae</taxon>
        <taxon>Jimgerdemannia</taxon>
    </lineage>
</organism>
<dbReference type="GO" id="GO:0003677">
    <property type="term" value="F:DNA binding"/>
    <property type="evidence" value="ECO:0007669"/>
    <property type="project" value="UniProtKB-KW"/>
</dbReference>
<comment type="catalytic activity">
    <reaction evidence="1">
        <text>S-ubiquitinyl-[E2 ubiquitin-conjugating enzyme]-L-cysteine + [acceptor protein]-L-lysine = [E2 ubiquitin-conjugating enzyme]-L-cysteine + N(6)-ubiquitinyl-[acceptor protein]-L-lysine.</text>
        <dbReference type="EC" id="2.3.2.27"/>
    </reaction>
</comment>
<dbReference type="InterPro" id="IPR000626">
    <property type="entry name" value="Ubiquitin-like_dom"/>
</dbReference>
<dbReference type="Gene3D" id="3.10.20.90">
    <property type="entry name" value="Phosphatidylinositol 3-kinase Catalytic Subunit, Chain A, domain 1"/>
    <property type="match status" value="1"/>
</dbReference>
<evidence type="ECO:0000256" key="12">
    <source>
        <dbReference type="PROSITE-ProRule" id="PRU00175"/>
    </source>
</evidence>
<dbReference type="InterPro" id="IPR019786">
    <property type="entry name" value="Zinc_finger_PHD-type_CS"/>
</dbReference>
<evidence type="ECO:0000256" key="9">
    <source>
        <dbReference type="ARBA" id="ARBA00023125"/>
    </source>
</evidence>
<feature type="region of interest" description="Disordered" evidence="14">
    <location>
        <begin position="496"/>
        <end position="516"/>
    </location>
</feature>
<feature type="region of interest" description="Disordered" evidence="14">
    <location>
        <begin position="336"/>
        <end position="356"/>
    </location>
</feature>
<feature type="domain" description="Ubiquitin-like" evidence="16">
    <location>
        <begin position="1"/>
        <end position="82"/>
    </location>
</feature>
<keyword evidence="8" id="KW-0862">Zinc</keyword>
<evidence type="ECO:0000256" key="10">
    <source>
        <dbReference type="ARBA" id="ARBA00023242"/>
    </source>
</evidence>
<dbReference type="InterPro" id="IPR003105">
    <property type="entry name" value="SRA_YDG"/>
</dbReference>
<dbReference type="InterPro" id="IPR036987">
    <property type="entry name" value="SRA-YDG_sf"/>
</dbReference>
<feature type="compositionally biased region" description="Basic and acidic residues" evidence="14">
    <location>
        <begin position="496"/>
        <end position="511"/>
    </location>
</feature>
<keyword evidence="11" id="KW-0131">Cell cycle</keyword>
<keyword evidence="9" id="KW-0238">DNA-binding</keyword>
<dbReference type="GO" id="GO:0005634">
    <property type="term" value="C:nucleus"/>
    <property type="evidence" value="ECO:0007669"/>
    <property type="project" value="UniProtKB-SubCell"/>
</dbReference>
<evidence type="ECO:0000313" key="20">
    <source>
        <dbReference type="Proteomes" id="UP000274822"/>
    </source>
</evidence>
<keyword evidence="20" id="KW-1185">Reference proteome</keyword>
<feature type="domain" description="PHD-type" evidence="15">
    <location>
        <begin position="160"/>
        <end position="212"/>
    </location>
</feature>
<dbReference type="SUPFAM" id="SSF88697">
    <property type="entry name" value="PUA domain-like"/>
    <property type="match status" value="1"/>
</dbReference>
<evidence type="ECO:0000259" key="18">
    <source>
        <dbReference type="PROSITE" id="PS51015"/>
    </source>
</evidence>
<evidence type="ECO:0000256" key="5">
    <source>
        <dbReference type="ARBA" id="ARBA00022723"/>
    </source>
</evidence>